<keyword evidence="3" id="KW-1185">Reference proteome</keyword>
<dbReference type="EMBL" id="ML976660">
    <property type="protein sequence ID" value="KAF1978374.1"/>
    <property type="molecule type" value="Genomic_DNA"/>
</dbReference>
<name>A0A6A5VM41_9PLEO</name>
<organism evidence="2 3">
    <name type="scientific">Bimuria novae-zelandiae CBS 107.79</name>
    <dbReference type="NCBI Taxonomy" id="1447943"/>
    <lineage>
        <taxon>Eukaryota</taxon>
        <taxon>Fungi</taxon>
        <taxon>Dikarya</taxon>
        <taxon>Ascomycota</taxon>
        <taxon>Pezizomycotina</taxon>
        <taxon>Dothideomycetes</taxon>
        <taxon>Pleosporomycetidae</taxon>
        <taxon>Pleosporales</taxon>
        <taxon>Massarineae</taxon>
        <taxon>Didymosphaeriaceae</taxon>
        <taxon>Bimuria</taxon>
    </lineage>
</organism>
<reference evidence="2" key="1">
    <citation type="journal article" date="2020" name="Stud. Mycol.">
        <title>101 Dothideomycetes genomes: a test case for predicting lifestyles and emergence of pathogens.</title>
        <authorList>
            <person name="Haridas S."/>
            <person name="Albert R."/>
            <person name="Binder M."/>
            <person name="Bloem J."/>
            <person name="Labutti K."/>
            <person name="Salamov A."/>
            <person name="Andreopoulos B."/>
            <person name="Baker S."/>
            <person name="Barry K."/>
            <person name="Bills G."/>
            <person name="Bluhm B."/>
            <person name="Cannon C."/>
            <person name="Castanera R."/>
            <person name="Culley D."/>
            <person name="Daum C."/>
            <person name="Ezra D."/>
            <person name="Gonzalez J."/>
            <person name="Henrissat B."/>
            <person name="Kuo A."/>
            <person name="Liang C."/>
            <person name="Lipzen A."/>
            <person name="Lutzoni F."/>
            <person name="Magnuson J."/>
            <person name="Mondo S."/>
            <person name="Nolan M."/>
            <person name="Ohm R."/>
            <person name="Pangilinan J."/>
            <person name="Park H.-J."/>
            <person name="Ramirez L."/>
            <person name="Alfaro M."/>
            <person name="Sun H."/>
            <person name="Tritt A."/>
            <person name="Yoshinaga Y."/>
            <person name="Zwiers L.-H."/>
            <person name="Turgeon B."/>
            <person name="Goodwin S."/>
            <person name="Spatafora J."/>
            <person name="Crous P."/>
            <person name="Grigoriev I."/>
        </authorList>
    </citation>
    <scope>NUCLEOTIDE SEQUENCE</scope>
    <source>
        <strain evidence="2">CBS 107.79</strain>
    </source>
</reference>
<proteinExistence type="predicted"/>
<feature type="region of interest" description="Disordered" evidence="1">
    <location>
        <begin position="30"/>
        <end position="55"/>
    </location>
</feature>
<evidence type="ECO:0000256" key="1">
    <source>
        <dbReference type="SAM" id="MobiDB-lite"/>
    </source>
</evidence>
<protein>
    <submittedName>
        <fullName evidence="2">Uncharacterized protein</fullName>
    </submittedName>
</protein>
<dbReference type="Proteomes" id="UP000800036">
    <property type="component" value="Unassembled WGS sequence"/>
</dbReference>
<evidence type="ECO:0000313" key="2">
    <source>
        <dbReference type="EMBL" id="KAF1978374.1"/>
    </source>
</evidence>
<dbReference type="AlphaFoldDB" id="A0A6A5VM41"/>
<evidence type="ECO:0000313" key="3">
    <source>
        <dbReference type="Proteomes" id="UP000800036"/>
    </source>
</evidence>
<sequence>MMKRYSCTAPSMLSWLKACLHLRPENGVENGVVESKQNSKASHSDPPSRGVAGAVSRECTRTPLGTCWNCPLERRSPTVKRRWPVLGRVVGGPSWSPPRYAQQ</sequence>
<accession>A0A6A5VM41</accession>
<gene>
    <name evidence="2" type="ORF">BU23DRAFT_222740</name>
</gene>